<comment type="caution">
    <text evidence="1">The sequence shown here is derived from an EMBL/GenBank/DDBJ whole genome shotgun (WGS) entry which is preliminary data.</text>
</comment>
<evidence type="ECO:0000313" key="1">
    <source>
        <dbReference type="EMBL" id="KAG8564803.1"/>
    </source>
</evidence>
<dbReference type="EMBL" id="WNYA01000006">
    <property type="protein sequence ID" value="KAG8564802.1"/>
    <property type="molecule type" value="Genomic_DNA"/>
</dbReference>
<keyword evidence="2" id="KW-1185">Reference proteome</keyword>
<dbReference type="EMBL" id="WNYA01000006">
    <property type="protein sequence ID" value="KAG8564803.1"/>
    <property type="molecule type" value="Genomic_DNA"/>
</dbReference>
<proteinExistence type="predicted"/>
<name>A0AAV7B110_ENGPU</name>
<reference evidence="1" key="1">
    <citation type="thesis" date="2020" institute="ProQuest LLC" country="789 East Eisenhower Parkway, Ann Arbor, MI, USA">
        <title>Comparative Genomics and Chromosome Evolution.</title>
        <authorList>
            <person name="Mudd A.B."/>
        </authorList>
    </citation>
    <scope>NUCLEOTIDE SEQUENCE</scope>
    <source>
        <strain evidence="1">237g6f4</strain>
        <tissue evidence="1">Blood</tissue>
    </source>
</reference>
<sequence length="61" mass="6832">MKSQVNVSRVIITPTAKSWKPRAKSLLLINDKCEEEGCASTEGRKTQSFPLCTTDHQVLQK</sequence>
<gene>
    <name evidence="1" type="ORF">GDO81_012576</name>
</gene>
<accession>A0AAV7B110</accession>
<protein>
    <submittedName>
        <fullName evidence="1">Uncharacterized protein</fullName>
    </submittedName>
</protein>
<evidence type="ECO:0000313" key="2">
    <source>
        <dbReference type="Proteomes" id="UP000824782"/>
    </source>
</evidence>
<dbReference type="AlphaFoldDB" id="A0AAV7B110"/>
<dbReference type="Proteomes" id="UP000824782">
    <property type="component" value="Unassembled WGS sequence"/>
</dbReference>
<organism evidence="1 2">
    <name type="scientific">Engystomops pustulosus</name>
    <name type="common">Tungara frog</name>
    <name type="synonym">Physalaemus pustulosus</name>
    <dbReference type="NCBI Taxonomy" id="76066"/>
    <lineage>
        <taxon>Eukaryota</taxon>
        <taxon>Metazoa</taxon>
        <taxon>Chordata</taxon>
        <taxon>Craniata</taxon>
        <taxon>Vertebrata</taxon>
        <taxon>Euteleostomi</taxon>
        <taxon>Amphibia</taxon>
        <taxon>Batrachia</taxon>
        <taxon>Anura</taxon>
        <taxon>Neobatrachia</taxon>
        <taxon>Hyloidea</taxon>
        <taxon>Leptodactylidae</taxon>
        <taxon>Leiuperinae</taxon>
        <taxon>Engystomops</taxon>
    </lineage>
</organism>